<sequence length="143" mass="16604">MKTTIKTTDSRFTTRKQVRMNCACCNKKINRMHTNFSYVGVDKSNNILGVILLDDDSIDLRDVNNSDFYEVKAMGGNCVKKFYSKNDVVKPKNATAELKVWNNEGTNFHYVIRDSKGNEMILQRGTEYLEFKIAQQDYLKKRK</sequence>
<dbReference type="EMBL" id="LR796399">
    <property type="protein sequence ID" value="CAB4142038.1"/>
    <property type="molecule type" value="Genomic_DNA"/>
</dbReference>
<evidence type="ECO:0000313" key="1">
    <source>
        <dbReference type="EMBL" id="CAB4142038.1"/>
    </source>
</evidence>
<protein>
    <submittedName>
        <fullName evidence="1">Uncharacterized protein</fullName>
    </submittedName>
</protein>
<name>A0A6J5M5M2_9CAUD</name>
<organism evidence="1">
    <name type="scientific">uncultured Caudovirales phage</name>
    <dbReference type="NCBI Taxonomy" id="2100421"/>
    <lineage>
        <taxon>Viruses</taxon>
        <taxon>Duplodnaviria</taxon>
        <taxon>Heunggongvirae</taxon>
        <taxon>Uroviricota</taxon>
        <taxon>Caudoviricetes</taxon>
        <taxon>Peduoviridae</taxon>
        <taxon>Maltschvirus</taxon>
        <taxon>Maltschvirus maltsch</taxon>
    </lineage>
</organism>
<proteinExistence type="predicted"/>
<gene>
    <name evidence="1" type="ORF">UFOVP425_16</name>
</gene>
<reference evidence="1" key="1">
    <citation type="submission" date="2020-04" db="EMBL/GenBank/DDBJ databases">
        <authorList>
            <person name="Chiriac C."/>
            <person name="Salcher M."/>
            <person name="Ghai R."/>
            <person name="Kavagutti S V."/>
        </authorList>
    </citation>
    <scope>NUCLEOTIDE SEQUENCE</scope>
</reference>
<accession>A0A6J5M5M2</accession>